<sequence length="467" mass="51287">ANARDPYYQTYPGYLWRVPIAIVGGSAPHLGRIINGPTGLELNYEYDPNTGFWDIVMQWPNPVLGLHNIILEIYDQNNTTPVTLNWNLHVRVENAVFVSLSRGNNNNDGTFANPIRDFLGLMGPLEPTTTFSRYTAYFESGTYNTLWDYDPSWPNQFNMPMRADQKAVQFIGIPGENVTIDVSPDGGPTFTGGAFGLGNGTNNGSPFVMKNIRCIGTCHQPTGTAQRLVLVGESSNMLIFESTFEGQVGPGTQGQNPSYFQFNRAQSNYAKGRNIFMRNNINDLNNYMFSEIYDMEQCVFQSNIISGTTSGISRLVYLKELSRQFAIRGNTSLDTDSICVFIDSSVGQYTDIQVEYNNWKMATTGERFVVVGSTGTVPVGDIQLSRNTATGGVIQFRGTGGGGPVNIQDCIRQTSEGVSGIDETVVGITWNLIRDSQAASGIVDVNNKLIDRITNLGRLGAEVSDNP</sequence>
<dbReference type="SUPFAM" id="SSF51126">
    <property type="entry name" value="Pectin lyase-like"/>
    <property type="match status" value="1"/>
</dbReference>
<feature type="non-terminal residue" evidence="1">
    <location>
        <position position="1"/>
    </location>
</feature>
<protein>
    <recommendedName>
        <fullName evidence="2">Right handed beta helix domain-containing protein</fullName>
    </recommendedName>
</protein>
<dbReference type="InterPro" id="IPR011050">
    <property type="entry name" value="Pectin_lyase_fold/virulence"/>
</dbReference>
<proteinExistence type="predicted"/>
<accession>A0A3B1AKJ8</accession>
<evidence type="ECO:0008006" key="2">
    <source>
        <dbReference type="Google" id="ProtNLM"/>
    </source>
</evidence>
<organism evidence="1">
    <name type="scientific">hydrothermal vent metagenome</name>
    <dbReference type="NCBI Taxonomy" id="652676"/>
    <lineage>
        <taxon>unclassified sequences</taxon>
        <taxon>metagenomes</taxon>
        <taxon>ecological metagenomes</taxon>
    </lineage>
</organism>
<gene>
    <name evidence="1" type="ORF">MNBD_ALPHA03-1307</name>
</gene>
<evidence type="ECO:0000313" key="1">
    <source>
        <dbReference type="EMBL" id="VAX04272.1"/>
    </source>
</evidence>
<name>A0A3B1AKJ8_9ZZZZ</name>
<reference evidence="1" key="1">
    <citation type="submission" date="2018-06" db="EMBL/GenBank/DDBJ databases">
        <authorList>
            <person name="Zhirakovskaya E."/>
        </authorList>
    </citation>
    <scope>NUCLEOTIDE SEQUENCE</scope>
</reference>
<dbReference type="AlphaFoldDB" id="A0A3B1AKJ8"/>
<dbReference type="EMBL" id="UOFW01000084">
    <property type="protein sequence ID" value="VAX04272.1"/>
    <property type="molecule type" value="Genomic_DNA"/>
</dbReference>